<sequence length="608" mass="69702">MAHLKLEGAINLKEDLIATACSAAIKAHKHPEKPFLLDKTRDSSIISFAGSSSPEAWFSASDSSFGETKIDTQLFPSVRSIGVDDYAVVNSAFLRRFQGILGKLKEVLRVNKSVVFTGHSAGGSIAILATIWLLEQQRNPDSNPYTNFTPTCITFGSPLVGNFIFYHALKREKWSTQFVHFVTRYDIVPRIHLAPLSSLQPQLQTILNCLNSRSLGSTVNGNVATEFFMTVMRNASAVVSNAACRLMGNTNLLLDTLQSFVKLSPYSPFGTYIFFTESEKAVVVTNPDAVLQILFYACQLSSESECDHIAQQSLKAHWGYESKMQQNLELLHAIRLDELAKLPLSLTGRNTAITEALNELGLSTRALLNLRAAGAYEEQKTRNKERMEVKKQNIEDHLNWLEVDYRAVCKVDGFGYYDVFKLQKDPIDFQANIKRLELAGIWDETVEMLKRYELPEEFEGDDEWIKLGTRFRRLVEPLDIANYYRHSKNDDTGPYLIKGRPKRYRFTQRWLEHNKKMSDPSEESTLWAKVEEIRIKTKTKMYAECSREIIELERKMKRWINEIEDDMLLKKSTFMEWWKTLPEHHRSQSCIKDDIERMVNDNNATNTM</sequence>
<dbReference type="CDD" id="cd00519">
    <property type="entry name" value="Lipase_3"/>
    <property type="match status" value="1"/>
</dbReference>
<dbReference type="SMR" id="A0A0A0LS66"/>
<dbReference type="EMBL" id="CM002922">
    <property type="protein sequence ID" value="KGN63622.1"/>
    <property type="molecule type" value="Genomic_DNA"/>
</dbReference>
<dbReference type="KEGG" id="csv:101214385"/>
<reference evidence="10 11" key="2">
    <citation type="journal article" date="2009" name="PLoS ONE">
        <title>An integrated genetic and cytogenetic map of the cucumber genome.</title>
        <authorList>
            <person name="Ren Y."/>
            <person name="Zhang Z."/>
            <person name="Liu J."/>
            <person name="Staub J.E."/>
            <person name="Han Y."/>
            <person name="Cheng Z."/>
            <person name="Li X."/>
            <person name="Lu J."/>
            <person name="Miao H."/>
            <person name="Kang H."/>
            <person name="Xie B."/>
            <person name="Gu X."/>
            <person name="Wang X."/>
            <person name="Du Y."/>
            <person name="Jin W."/>
            <person name="Huang S."/>
        </authorList>
    </citation>
    <scope>NUCLEOTIDE SEQUENCE [LARGE SCALE GENOMIC DNA]</scope>
    <source>
        <strain evidence="11">cv. 9930</strain>
    </source>
</reference>
<feature type="coiled-coil region" evidence="7">
    <location>
        <begin position="535"/>
        <end position="562"/>
    </location>
</feature>
<evidence type="ECO:0000259" key="9">
    <source>
        <dbReference type="Pfam" id="PF18117"/>
    </source>
</evidence>
<dbReference type="Gene3D" id="3.40.50.1820">
    <property type="entry name" value="alpha/beta hydrolase"/>
    <property type="match status" value="1"/>
</dbReference>
<dbReference type="ESTHER" id="cucsa-a0a0a0ls66">
    <property type="family name" value="Plant_lipase_EDS1-like"/>
</dbReference>
<dbReference type="GO" id="GO:0016787">
    <property type="term" value="F:hydrolase activity"/>
    <property type="evidence" value="ECO:0007669"/>
    <property type="project" value="UniProtKB-KW"/>
</dbReference>
<comment type="subcellular location">
    <subcellularLocation>
        <location evidence="2">Cytoplasm</location>
    </subcellularLocation>
    <subcellularLocation>
        <location evidence="1">Nucleus</location>
    </subcellularLocation>
</comment>
<dbReference type="eggNOG" id="ENOG502QR4E">
    <property type="taxonomic scope" value="Eukaryota"/>
</dbReference>
<dbReference type="GO" id="GO:0005634">
    <property type="term" value="C:nucleus"/>
    <property type="evidence" value="ECO:0007669"/>
    <property type="project" value="UniProtKB-SubCell"/>
</dbReference>
<evidence type="ECO:0000256" key="6">
    <source>
        <dbReference type="ARBA" id="ARBA00023242"/>
    </source>
</evidence>
<dbReference type="Pfam" id="PF01764">
    <property type="entry name" value="Lipase_3"/>
    <property type="match status" value="1"/>
</dbReference>
<dbReference type="InterPro" id="IPR002921">
    <property type="entry name" value="Fungal_lipase-type"/>
</dbReference>
<dbReference type="Gramene" id="KGN63622">
    <property type="protein sequence ID" value="KGN63622"/>
    <property type="gene ID" value="Csa_1G006320"/>
</dbReference>
<dbReference type="PANTHER" id="PTHR47090:SF2">
    <property type="entry name" value="PROTEIN EDS1-RELATED"/>
    <property type="match status" value="1"/>
</dbReference>
<keyword evidence="6" id="KW-0539">Nucleus</keyword>
<evidence type="ECO:0008006" key="12">
    <source>
        <dbReference type="Google" id="ProtNLM"/>
    </source>
</evidence>
<dbReference type="InterPro" id="IPR029058">
    <property type="entry name" value="AB_hydrolase_fold"/>
</dbReference>
<accession>A0A0A0LS66</accession>
<reference evidence="10 11" key="1">
    <citation type="journal article" date="2009" name="Nat. Genet.">
        <title>The genome of the cucumber, Cucumis sativus L.</title>
        <authorList>
            <person name="Huang S."/>
            <person name="Li R."/>
            <person name="Zhang Z."/>
            <person name="Li L."/>
            <person name="Gu X."/>
            <person name="Fan W."/>
            <person name="Lucas W.J."/>
            <person name="Wang X."/>
            <person name="Xie B."/>
            <person name="Ni P."/>
            <person name="Ren Y."/>
            <person name="Zhu H."/>
            <person name="Li J."/>
            <person name="Lin K."/>
            <person name="Jin W."/>
            <person name="Fei Z."/>
            <person name="Li G."/>
            <person name="Staub J."/>
            <person name="Kilian A."/>
            <person name="van der Vossen E.A."/>
            <person name="Wu Y."/>
            <person name="Guo J."/>
            <person name="He J."/>
            <person name="Jia Z."/>
            <person name="Ren Y."/>
            <person name="Tian G."/>
            <person name="Lu Y."/>
            <person name="Ruan J."/>
            <person name="Qian W."/>
            <person name="Wang M."/>
            <person name="Huang Q."/>
            <person name="Li B."/>
            <person name="Xuan Z."/>
            <person name="Cao J."/>
            <person name="Asan"/>
            <person name="Wu Z."/>
            <person name="Zhang J."/>
            <person name="Cai Q."/>
            <person name="Bai Y."/>
            <person name="Zhao B."/>
            <person name="Han Y."/>
            <person name="Li Y."/>
            <person name="Li X."/>
            <person name="Wang S."/>
            <person name="Shi Q."/>
            <person name="Liu S."/>
            <person name="Cho W.K."/>
            <person name="Kim J.Y."/>
            <person name="Xu Y."/>
            <person name="Heller-Uszynska K."/>
            <person name="Miao H."/>
            <person name="Cheng Z."/>
            <person name="Zhang S."/>
            <person name="Wu J."/>
            <person name="Yang Y."/>
            <person name="Kang H."/>
            <person name="Li M."/>
            <person name="Liang H."/>
            <person name="Ren X."/>
            <person name="Shi Z."/>
            <person name="Wen M."/>
            <person name="Jian M."/>
            <person name="Yang H."/>
            <person name="Zhang G."/>
            <person name="Yang Z."/>
            <person name="Chen R."/>
            <person name="Liu S."/>
            <person name="Li J."/>
            <person name="Ma L."/>
            <person name="Liu H."/>
            <person name="Zhou Y."/>
            <person name="Zhao J."/>
            <person name="Fang X."/>
            <person name="Li G."/>
            <person name="Fang L."/>
            <person name="Li Y."/>
            <person name="Liu D."/>
            <person name="Zheng H."/>
            <person name="Zhang Y."/>
            <person name="Qin N."/>
            <person name="Li Z."/>
            <person name="Yang G."/>
            <person name="Yang S."/>
            <person name="Bolund L."/>
            <person name="Kristiansen K."/>
            <person name="Zheng H."/>
            <person name="Li S."/>
            <person name="Zhang X."/>
            <person name="Yang H."/>
            <person name="Wang J."/>
            <person name="Sun R."/>
            <person name="Zhang B."/>
            <person name="Jiang S."/>
            <person name="Wang J."/>
            <person name="Du Y."/>
            <person name="Li S."/>
        </authorList>
    </citation>
    <scope>NUCLEOTIDE SEQUENCE [LARGE SCALE GENOMIC DNA]</scope>
    <source>
        <strain evidence="11">cv. 9930</strain>
    </source>
</reference>
<keyword evidence="5" id="KW-0611">Plant defense</keyword>
<dbReference type="InterPro" id="IPR044214">
    <property type="entry name" value="EDS1-like"/>
</dbReference>
<dbReference type="GO" id="GO:0006629">
    <property type="term" value="P:lipid metabolic process"/>
    <property type="evidence" value="ECO:0007669"/>
    <property type="project" value="InterPro"/>
</dbReference>
<evidence type="ECO:0000256" key="4">
    <source>
        <dbReference type="ARBA" id="ARBA00022801"/>
    </source>
</evidence>
<reference evidence="10 11" key="3">
    <citation type="journal article" date="2010" name="BMC Genomics">
        <title>Transcriptome sequencing and comparative analysis of cucumber flowers with different sex types.</title>
        <authorList>
            <person name="Guo S."/>
            <person name="Zheng Y."/>
            <person name="Joung J.G."/>
            <person name="Liu S."/>
            <person name="Zhang Z."/>
            <person name="Crasta O.R."/>
            <person name="Sobral B.W."/>
            <person name="Xu Y."/>
            <person name="Huang S."/>
            <person name="Fei Z."/>
        </authorList>
    </citation>
    <scope>NUCLEOTIDE SEQUENCE [LARGE SCALE GENOMIC DNA]</scope>
    <source>
        <strain evidence="11">cv. 9930</strain>
    </source>
</reference>
<keyword evidence="4" id="KW-0378">Hydrolase</keyword>
<keyword evidence="3" id="KW-0963">Cytoplasm</keyword>
<dbReference type="OrthoDB" id="426718at2759"/>
<organism evidence="10 11">
    <name type="scientific">Cucumis sativus</name>
    <name type="common">Cucumber</name>
    <dbReference type="NCBI Taxonomy" id="3659"/>
    <lineage>
        <taxon>Eukaryota</taxon>
        <taxon>Viridiplantae</taxon>
        <taxon>Streptophyta</taxon>
        <taxon>Embryophyta</taxon>
        <taxon>Tracheophyta</taxon>
        <taxon>Spermatophyta</taxon>
        <taxon>Magnoliopsida</taxon>
        <taxon>eudicotyledons</taxon>
        <taxon>Gunneridae</taxon>
        <taxon>Pentapetalae</taxon>
        <taxon>rosids</taxon>
        <taxon>fabids</taxon>
        <taxon>Cucurbitales</taxon>
        <taxon>Cucurbitaceae</taxon>
        <taxon>Benincaseae</taxon>
        <taxon>Cucumis</taxon>
    </lineage>
</organism>
<evidence type="ECO:0000259" key="8">
    <source>
        <dbReference type="Pfam" id="PF01764"/>
    </source>
</evidence>
<dbReference type="AlphaFoldDB" id="A0A0A0LS66"/>
<keyword evidence="11" id="KW-1185">Reference proteome</keyword>
<protein>
    <recommendedName>
        <fullName evidence="12">Protein EDS1L-like</fullName>
    </recommendedName>
</protein>
<dbReference type="Proteomes" id="UP000029981">
    <property type="component" value="Chromosome 1"/>
</dbReference>
<evidence type="ECO:0000256" key="7">
    <source>
        <dbReference type="SAM" id="Coils"/>
    </source>
</evidence>
<evidence type="ECO:0000256" key="2">
    <source>
        <dbReference type="ARBA" id="ARBA00004496"/>
    </source>
</evidence>
<dbReference type="GO" id="GO:0005737">
    <property type="term" value="C:cytoplasm"/>
    <property type="evidence" value="ECO:0007669"/>
    <property type="project" value="UniProtKB-SubCell"/>
</dbReference>
<dbReference type="Pfam" id="PF18117">
    <property type="entry name" value="EDS1_EP"/>
    <property type="match status" value="1"/>
</dbReference>
<keyword evidence="7" id="KW-0175">Coiled coil</keyword>
<reference evidence="10 11" key="4">
    <citation type="journal article" date="2011" name="BMC Genomics">
        <title>RNA-Seq improves annotation of protein-coding genes in the cucumber genome.</title>
        <authorList>
            <person name="Li Z."/>
            <person name="Zhang Z."/>
            <person name="Yan P."/>
            <person name="Huang S."/>
            <person name="Fei Z."/>
            <person name="Lin K."/>
        </authorList>
    </citation>
    <scope>NUCLEOTIDE SEQUENCE [LARGE SCALE GENOMIC DNA]</scope>
    <source>
        <strain evidence="11">cv. 9930</strain>
    </source>
</reference>
<evidence type="ECO:0000313" key="10">
    <source>
        <dbReference type="EMBL" id="KGN63622.1"/>
    </source>
</evidence>
<evidence type="ECO:0000256" key="3">
    <source>
        <dbReference type="ARBA" id="ARBA00022490"/>
    </source>
</evidence>
<dbReference type="InterPro" id="IPR041266">
    <property type="entry name" value="EDS1_EP"/>
</dbReference>
<gene>
    <name evidence="10" type="ORF">Csa_1G006320</name>
</gene>
<dbReference type="PANTHER" id="PTHR47090">
    <property type="entry name" value="PROTEIN EDS1-RELATED"/>
    <property type="match status" value="1"/>
</dbReference>
<feature type="domain" description="Fungal lipase-type" evidence="8">
    <location>
        <begin position="46"/>
        <end position="192"/>
    </location>
</feature>
<feature type="domain" description="EDS1 EP" evidence="9">
    <location>
        <begin position="404"/>
        <end position="591"/>
    </location>
</feature>
<evidence type="ECO:0000256" key="5">
    <source>
        <dbReference type="ARBA" id="ARBA00022821"/>
    </source>
</evidence>
<dbReference type="GO" id="GO:0009862">
    <property type="term" value="P:systemic acquired resistance, salicylic acid mediated signaling pathway"/>
    <property type="evidence" value="ECO:0000318"/>
    <property type="project" value="GO_Central"/>
</dbReference>
<dbReference type="STRING" id="3659.A0A0A0LS66"/>
<dbReference type="SUPFAM" id="SSF53474">
    <property type="entry name" value="alpha/beta-Hydrolases"/>
    <property type="match status" value="1"/>
</dbReference>
<evidence type="ECO:0000313" key="11">
    <source>
        <dbReference type="Proteomes" id="UP000029981"/>
    </source>
</evidence>
<name>A0A0A0LS66_CUCSA</name>
<evidence type="ECO:0000256" key="1">
    <source>
        <dbReference type="ARBA" id="ARBA00004123"/>
    </source>
</evidence>
<proteinExistence type="predicted"/>
<dbReference type="OMA" id="ESCFWAV"/>